<dbReference type="InterPro" id="IPR001789">
    <property type="entry name" value="Sig_transdc_resp-reg_receiver"/>
</dbReference>
<dbReference type="Pfam" id="PF00072">
    <property type="entry name" value="Response_reg"/>
    <property type="match status" value="1"/>
</dbReference>
<reference evidence="3" key="1">
    <citation type="submission" date="2018-05" db="EMBL/GenBank/DDBJ databases">
        <authorList>
            <person name="Lanie J.A."/>
            <person name="Ng W.-L."/>
            <person name="Kazmierczak K.M."/>
            <person name="Andrzejewski T.M."/>
            <person name="Davidsen T.M."/>
            <person name="Wayne K.J."/>
            <person name="Tettelin H."/>
            <person name="Glass J.I."/>
            <person name="Rusch D."/>
            <person name="Podicherti R."/>
            <person name="Tsui H.-C.T."/>
            <person name="Winkler M.E."/>
        </authorList>
    </citation>
    <scope>NUCLEOTIDE SEQUENCE</scope>
</reference>
<dbReference type="EMBL" id="UINC01196772">
    <property type="protein sequence ID" value="SVE13926.1"/>
    <property type="molecule type" value="Genomic_DNA"/>
</dbReference>
<organism evidence="3">
    <name type="scientific">marine metagenome</name>
    <dbReference type="NCBI Taxonomy" id="408172"/>
    <lineage>
        <taxon>unclassified sequences</taxon>
        <taxon>metagenomes</taxon>
        <taxon>ecological metagenomes</taxon>
    </lineage>
</organism>
<feature type="domain" description="Response regulatory" evidence="2">
    <location>
        <begin position="1"/>
        <end position="42"/>
    </location>
</feature>
<dbReference type="Gene3D" id="3.40.50.2300">
    <property type="match status" value="1"/>
</dbReference>
<feature type="non-terminal residue" evidence="3">
    <location>
        <position position="42"/>
    </location>
</feature>
<dbReference type="PROSITE" id="PS50110">
    <property type="entry name" value="RESPONSE_REGULATORY"/>
    <property type="match status" value="1"/>
</dbReference>
<accession>A0A383B156</accession>
<dbReference type="PANTHER" id="PTHR43547:SF2">
    <property type="entry name" value="HYBRID SIGNAL TRANSDUCTION HISTIDINE KINASE C"/>
    <property type="match status" value="1"/>
</dbReference>
<keyword evidence="1" id="KW-0597">Phosphoprotein</keyword>
<name>A0A383B156_9ZZZZ</name>
<dbReference type="AlphaFoldDB" id="A0A383B156"/>
<proteinExistence type="predicted"/>
<protein>
    <recommendedName>
        <fullName evidence="2">Response regulatory domain-containing protein</fullName>
    </recommendedName>
</protein>
<dbReference type="InterPro" id="IPR011006">
    <property type="entry name" value="CheY-like_superfamily"/>
</dbReference>
<dbReference type="SUPFAM" id="SSF52172">
    <property type="entry name" value="CheY-like"/>
    <property type="match status" value="1"/>
</dbReference>
<evidence type="ECO:0000256" key="1">
    <source>
        <dbReference type="ARBA" id="ARBA00022553"/>
    </source>
</evidence>
<evidence type="ECO:0000259" key="2">
    <source>
        <dbReference type="PROSITE" id="PS50110"/>
    </source>
</evidence>
<sequence length="42" mass="4618">MTLISDGFEVVTASNGIEALEKARIHMPDLILLDLMMPEMDG</sequence>
<dbReference type="GO" id="GO:0000155">
    <property type="term" value="F:phosphorelay sensor kinase activity"/>
    <property type="evidence" value="ECO:0007669"/>
    <property type="project" value="TreeGrafter"/>
</dbReference>
<evidence type="ECO:0000313" key="3">
    <source>
        <dbReference type="EMBL" id="SVE13926.1"/>
    </source>
</evidence>
<dbReference type="PANTHER" id="PTHR43547">
    <property type="entry name" value="TWO-COMPONENT HISTIDINE KINASE"/>
    <property type="match status" value="1"/>
</dbReference>
<gene>
    <name evidence="3" type="ORF">METZ01_LOCUS466780</name>
</gene>